<dbReference type="SMART" id="SM00212">
    <property type="entry name" value="UBCc"/>
    <property type="match status" value="1"/>
</dbReference>
<evidence type="ECO:0000313" key="3">
    <source>
        <dbReference type="EMBL" id="RDL36788.1"/>
    </source>
</evidence>
<dbReference type="SUPFAM" id="SSF54495">
    <property type="entry name" value="UBC-like"/>
    <property type="match status" value="1"/>
</dbReference>
<dbReference type="PANTHER" id="PTHR24067">
    <property type="entry name" value="UBIQUITIN-CONJUGATING ENZYME E2"/>
    <property type="match status" value="1"/>
</dbReference>
<protein>
    <submittedName>
        <fullName evidence="3">UBC-like protein</fullName>
    </submittedName>
</protein>
<dbReference type="AlphaFoldDB" id="A0A370TMQ2"/>
<dbReference type="PROSITE" id="PS50127">
    <property type="entry name" value="UBC_2"/>
    <property type="match status" value="1"/>
</dbReference>
<dbReference type="RefSeq" id="XP_031869444.1">
    <property type="nucleotide sequence ID" value="XM_032014763.1"/>
</dbReference>
<accession>A0A370TMQ2</accession>
<dbReference type="InterPro" id="IPR000608">
    <property type="entry name" value="UBC"/>
</dbReference>
<dbReference type="Pfam" id="PF00179">
    <property type="entry name" value="UQ_con"/>
    <property type="match status" value="1"/>
</dbReference>
<name>A0A370TMQ2_9HELO</name>
<dbReference type="Gene3D" id="3.10.110.10">
    <property type="entry name" value="Ubiquitin Conjugating Enzyme"/>
    <property type="match status" value="1"/>
</dbReference>
<reference evidence="3 4" key="1">
    <citation type="journal article" date="2018" name="IMA Fungus">
        <title>IMA Genome-F 9: Draft genome sequence of Annulohypoxylon stygium, Aspergillus mulundensis, Berkeleyomyces basicola (syn. Thielaviopsis basicola), Ceratocystis smalleyi, two Cercospora beticola strains, Coleophoma cylindrospora, Fusarium fracticaudum, Phialophora cf. hyalina, and Morchella septimelata.</title>
        <authorList>
            <person name="Wingfield B.D."/>
            <person name="Bills G.F."/>
            <person name="Dong Y."/>
            <person name="Huang W."/>
            <person name="Nel W.J."/>
            <person name="Swalarsk-Parry B.S."/>
            <person name="Vaghefi N."/>
            <person name="Wilken P.M."/>
            <person name="An Z."/>
            <person name="de Beer Z.W."/>
            <person name="De Vos L."/>
            <person name="Chen L."/>
            <person name="Duong T.A."/>
            <person name="Gao Y."/>
            <person name="Hammerbacher A."/>
            <person name="Kikkert J.R."/>
            <person name="Li Y."/>
            <person name="Li H."/>
            <person name="Li K."/>
            <person name="Li Q."/>
            <person name="Liu X."/>
            <person name="Ma X."/>
            <person name="Naidoo K."/>
            <person name="Pethybridge S.J."/>
            <person name="Sun J."/>
            <person name="Steenkamp E.T."/>
            <person name="van der Nest M.A."/>
            <person name="van Wyk S."/>
            <person name="Wingfield M.J."/>
            <person name="Xiong C."/>
            <person name="Yue Q."/>
            <person name="Zhang X."/>
        </authorList>
    </citation>
    <scope>NUCLEOTIDE SEQUENCE [LARGE SCALE GENOMIC DNA]</scope>
    <source>
        <strain evidence="3 4">BP 5553</strain>
    </source>
</reference>
<evidence type="ECO:0000259" key="2">
    <source>
        <dbReference type="PROSITE" id="PS50127"/>
    </source>
</evidence>
<dbReference type="Proteomes" id="UP000254866">
    <property type="component" value="Unassembled WGS sequence"/>
</dbReference>
<dbReference type="InterPro" id="IPR050113">
    <property type="entry name" value="Ub_conjugating_enzyme"/>
</dbReference>
<organism evidence="3 4">
    <name type="scientific">Venustampulla echinocandica</name>
    <dbReference type="NCBI Taxonomy" id="2656787"/>
    <lineage>
        <taxon>Eukaryota</taxon>
        <taxon>Fungi</taxon>
        <taxon>Dikarya</taxon>
        <taxon>Ascomycota</taxon>
        <taxon>Pezizomycotina</taxon>
        <taxon>Leotiomycetes</taxon>
        <taxon>Helotiales</taxon>
        <taxon>Pleuroascaceae</taxon>
        <taxon>Venustampulla</taxon>
    </lineage>
</organism>
<comment type="caution">
    <text evidence="3">The sequence shown here is derived from an EMBL/GenBank/DDBJ whole genome shotgun (WGS) entry which is preliminary data.</text>
</comment>
<gene>
    <name evidence="3" type="ORF">BP5553_06140</name>
</gene>
<sequence>MSSTSSKSSSRGTTPTKRILTELSAFSSSPHPTIQALSPTSPSNVLSLHAILIADPSLLGYAGGRWLLSISVPPTYPIAPPEIKFVTRVCHPNVKWETGDICLDLLKDAWTPVLGIVGALEAVGRLLGEPGVDSPLNVEVAALGRQGDSVGVRSLVGYFTGENRFAGELVEGNEGR</sequence>
<dbReference type="OrthoDB" id="9973183at2759"/>
<evidence type="ECO:0000256" key="1">
    <source>
        <dbReference type="ARBA" id="ARBA00022786"/>
    </source>
</evidence>
<dbReference type="InterPro" id="IPR016135">
    <property type="entry name" value="UBQ-conjugating_enzyme/RWD"/>
</dbReference>
<dbReference type="EMBL" id="NPIC01000004">
    <property type="protein sequence ID" value="RDL36788.1"/>
    <property type="molecule type" value="Genomic_DNA"/>
</dbReference>
<keyword evidence="1" id="KW-0833">Ubl conjugation pathway</keyword>
<dbReference type="STRING" id="2656787.A0A370TMQ2"/>
<feature type="domain" description="UBC core" evidence="2">
    <location>
        <begin position="14"/>
        <end position="165"/>
    </location>
</feature>
<keyword evidence="4" id="KW-1185">Reference proteome</keyword>
<evidence type="ECO:0000313" key="4">
    <source>
        <dbReference type="Proteomes" id="UP000254866"/>
    </source>
</evidence>
<proteinExistence type="predicted"/>
<dbReference type="GeneID" id="43598989"/>